<protein>
    <submittedName>
        <fullName evidence="1">Uncharacterized protein</fullName>
    </submittedName>
</protein>
<dbReference type="OrthoDB" id="386752at2157"/>
<name>A0A1H6JEH8_9EURY</name>
<sequence>MSRGIVCQDCIDHDDRHGHWPDESVDICIECRIDDGMIDHNCEESAADRVLLEPGSSCDYCEFEAPVTDGGSRLGSEDHVELPETLEEFVDVAEQKDSLRCDTCGEIVDRRWLQNGECVGCREGPGVHIAPRADGGER</sequence>
<accession>A0A1H6JEH8</accession>
<reference evidence="1 2" key="1">
    <citation type="submission" date="2016-10" db="EMBL/GenBank/DDBJ databases">
        <authorList>
            <person name="de Groot N.N."/>
        </authorList>
    </citation>
    <scope>NUCLEOTIDE SEQUENCE [LARGE SCALE GENOMIC DNA]</scope>
    <source>
        <strain evidence="1 2">IBRC-M10418</strain>
    </source>
</reference>
<evidence type="ECO:0000313" key="2">
    <source>
        <dbReference type="Proteomes" id="UP000199215"/>
    </source>
</evidence>
<dbReference type="EMBL" id="FNWU01000012">
    <property type="protein sequence ID" value="SEH60679.1"/>
    <property type="molecule type" value="Genomic_DNA"/>
</dbReference>
<gene>
    <name evidence="1" type="ORF">SAMN05192561_11227</name>
</gene>
<dbReference type="Proteomes" id="UP000199215">
    <property type="component" value="Unassembled WGS sequence"/>
</dbReference>
<evidence type="ECO:0000313" key="1">
    <source>
        <dbReference type="EMBL" id="SEH60679.1"/>
    </source>
</evidence>
<dbReference type="STRING" id="1267564.SAMN05192561_11227"/>
<keyword evidence="2" id="KW-1185">Reference proteome</keyword>
<dbReference type="AlphaFoldDB" id="A0A1H6JEH8"/>
<dbReference type="RefSeq" id="WP_143040883.1">
    <property type="nucleotide sequence ID" value="NZ_FNWU01000012.1"/>
</dbReference>
<organism evidence="1 2">
    <name type="scientific">Halopenitus malekzadehii</name>
    <dbReference type="NCBI Taxonomy" id="1267564"/>
    <lineage>
        <taxon>Archaea</taxon>
        <taxon>Methanobacteriati</taxon>
        <taxon>Methanobacteriota</taxon>
        <taxon>Stenosarchaea group</taxon>
        <taxon>Halobacteria</taxon>
        <taxon>Halobacteriales</taxon>
        <taxon>Haloferacaceae</taxon>
        <taxon>Halopenitus</taxon>
    </lineage>
</organism>
<proteinExistence type="predicted"/>